<dbReference type="GO" id="GO:0003676">
    <property type="term" value="F:nucleic acid binding"/>
    <property type="evidence" value="ECO:0007669"/>
    <property type="project" value="InterPro"/>
</dbReference>
<dbReference type="InterPro" id="IPR040676">
    <property type="entry name" value="DUF5641"/>
</dbReference>
<sequence>MISDNRSTFKSVAKITQEIVKDPCVSDYLSGLKVKWSFNIEKAPWWGGTLGRMIGLTKRCLRKIVGQAKFTHDELMTVITEIESKLNSSPISCIMSSDDLEEPLTPSYLIVGRHLLNLPDDICYCNAAEDFNANPSAFLLNKRMKYLHTVVDRFWMRWKNEYLINLRERCNKKGNSHSKAIQFGDIVIIHSDDSAHSFWKLGKVKEIIPGLDGEVRGMIQVLSGGKRTSLMRRPVRLIPLEVNDHNTESSTANNT</sequence>
<accession>A0A1X7VGN0</accession>
<name>A0A1X7VGN0_AMPQE</name>
<dbReference type="Pfam" id="PF18701">
    <property type="entry name" value="DUF5641"/>
    <property type="match status" value="1"/>
</dbReference>
<organism evidence="2">
    <name type="scientific">Amphimedon queenslandica</name>
    <name type="common">Sponge</name>
    <dbReference type="NCBI Taxonomy" id="400682"/>
    <lineage>
        <taxon>Eukaryota</taxon>
        <taxon>Metazoa</taxon>
        <taxon>Porifera</taxon>
        <taxon>Demospongiae</taxon>
        <taxon>Heteroscleromorpha</taxon>
        <taxon>Haplosclerida</taxon>
        <taxon>Niphatidae</taxon>
        <taxon>Amphimedon</taxon>
    </lineage>
</organism>
<dbReference type="InParanoid" id="A0A1X7VGN0"/>
<dbReference type="AlphaFoldDB" id="A0A1X7VGN0"/>
<dbReference type="OrthoDB" id="8033604at2759"/>
<dbReference type="PANTHER" id="PTHR47331">
    <property type="entry name" value="PHD-TYPE DOMAIN-CONTAINING PROTEIN"/>
    <property type="match status" value="1"/>
</dbReference>
<evidence type="ECO:0000313" key="2">
    <source>
        <dbReference type="EnsemblMetazoa" id="Aqu2.1.38934_001"/>
    </source>
</evidence>
<protein>
    <recommendedName>
        <fullName evidence="1">DUF5641 domain-containing protein</fullName>
    </recommendedName>
</protein>
<proteinExistence type="predicted"/>
<dbReference type="eggNOG" id="KOG0017">
    <property type="taxonomic scope" value="Eukaryota"/>
</dbReference>
<dbReference type="EnsemblMetazoa" id="Aqu2.1.38934_001">
    <property type="protein sequence ID" value="Aqu2.1.38934_001"/>
    <property type="gene ID" value="Aqu2.1.38934"/>
</dbReference>
<dbReference type="Gene3D" id="3.30.420.10">
    <property type="entry name" value="Ribonuclease H-like superfamily/Ribonuclease H"/>
    <property type="match status" value="1"/>
</dbReference>
<reference evidence="2" key="1">
    <citation type="submission" date="2017-05" db="UniProtKB">
        <authorList>
            <consortium name="EnsemblMetazoa"/>
        </authorList>
    </citation>
    <scope>IDENTIFICATION</scope>
</reference>
<feature type="domain" description="DUF5641" evidence="1">
    <location>
        <begin position="143"/>
        <end position="235"/>
    </location>
</feature>
<dbReference type="InterPro" id="IPR036397">
    <property type="entry name" value="RNaseH_sf"/>
</dbReference>
<evidence type="ECO:0000259" key="1">
    <source>
        <dbReference type="Pfam" id="PF18701"/>
    </source>
</evidence>